<proteinExistence type="predicted"/>
<accession>A0ABP8GFN0</accession>
<gene>
    <name evidence="1" type="ORF">GCM10023184_10190</name>
</gene>
<comment type="caution">
    <text evidence="1">The sequence shown here is derived from an EMBL/GenBank/DDBJ whole genome shotgun (WGS) entry which is preliminary data.</text>
</comment>
<sequence length="59" mass="6228">MPAPALSLRLCDDGNLHDHCSPELHDALPAAATEAHFVAGDTESCSTFTVAYVDNDRSA</sequence>
<keyword evidence="2" id="KW-1185">Reference proteome</keyword>
<evidence type="ECO:0000313" key="1">
    <source>
        <dbReference type="EMBL" id="GAA4323392.1"/>
    </source>
</evidence>
<reference evidence="2" key="1">
    <citation type="journal article" date="2019" name="Int. J. Syst. Evol. Microbiol.">
        <title>The Global Catalogue of Microorganisms (GCM) 10K type strain sequencing project: providing services to taxonomists for standard genome sequencing and annotation.</title>
        <authorList>
            <consortium name="The Broad Institute Genomics Platform"/>
            <consortium name="The Broad Institute Genome Sequencing Center for Infectious Disease"/>
            <person name="Wu L."/>
            <person name="Ma J."/>
        </authorList>
    </citation>
    <scope>NUCLEOTIDE SEQUENCE [LARGE SCALE GENOMIC DNA]</scope>
    <source>
        <strain evidence="2">JCM 17919</strain>
    </source>
</reference>
<name>A0ABP8GFN0_9BACT</name>
<protein>
    <submittedName>
        <fullName evidence="1">Uncharacterized protein</fullName>
    </submittedName>
</protein>
<evidence type="ECO:0000313" key="2">
    <source>
        <dbReference type="Proteomes" id="UP001501725"/>
    </source>
</evidence>
<organism evidence="1 2">
    <name type="scientific">Flaviaesturariibacter amylovorans</name>
    <dbReference type="NCBI Taxonomy" id="1084520"/>
    <lineage>
        <taxon>Bacteria</taxon>
        <taxon>Pseudomonadati</taxon>
        <taxon>Bacteroidota</taxon>
        <taxon>Chitinophagia</taxon>
        <taxon>Chitinophagales</taxon>
        <taxon>Chitinophagaceae</taxon>
        <taxon>Flaviaestuariibacter</taxon>
    </lineage>
</organism>
<dbReference type="EMBL" id="BAABGY010000004">
    <property type="protein sequence ID" value="GAA4323392.1"/>
    <property type="molecule type" value="Genomic_DNA"/>
</dbReference>
<dbReference type="Proteomes" id="UP001501725">
    <property type="component" value="Unassembled WGS sequence"/>
</dbReference>